<feature type="region of interest" description="Disordered" evidence="1">
    <location>
        <begin position="241"/>
        <end position="319"/>
    </location>
</feature>
<feature type="compositionally biased region" description="Basic and acidic residues" evidence="1">
    <location>
        <begin position="279"/>
        <end position="290"/>
    </location>
</feature>
<feature type="compositionally biased region" description="Polar residues" evidence="1">
    <location>
        <begin position="394"/>
        <end position="414"/>
    </location>
</feature>
<evidence type="ECO:0000313" key="3">
    <source>
        <dbReference type="Proteomes" id="UP000246740"/>
    </source>
</evidence>
<protein>
    <submittedName>
        <fullName evidence="2">Uncharacterized protein</fullName>
    </submittedName>
</protein>
<feature type="region of interest" description="Disordered" evidence="1">
    <location>
        <begin position="84"/>
        <end position="121"/>
    </location>
</feature>
<gene>
    <name evidence="2" type="ORF">BCV70DRAFT_201491</name>
</gene>
<accession>A0A317XK88</accession>
<dbReference type="InParanoid" id="A0A317XK88"/>
<feature type="region of interest" description="Disordered" evidence="1">
    <location>
        <begin position="394"/>
        <end position="545"/>
    </location>
</feature>
<dbReference type="EMBL" id="KZ819197">
    <property type="protein sequence ID" value="PWY98694.1"/>
    <property type="molecule type" value="Genomic_DNA"/>
</dbReference>
<feature type="region of interest" description="Disordered" evidence="1">
    <location>
        <begin position="168"/>
        <end position="217"/>
    </location>
</feature>
<proteinExistence type="predicted"/>
<evidence type="ECO:0000256" key="1">
    <source>
        <dbReference type="SAM" id="MobiDB-lite"/>
    </source>
</evidence>
<dbReference type="Proteomes" id="UP000246740">
    <property type="component" value="Unassembled WGS sequence"/>
</dbReference>
<evidence type="ECO:0000313" key="2">
    <source>
        <dbReference type="EMBL" id="PWY98694.1"/>
    </source>
</evidence>
<dbReference type="STRING" id="1882483.A0A317XK88"/>
<organism evidence="2 3">
    <name type="scientific">Testicularia cyperi</name>
    <dbReference type="NCBI Taxonomy" id="1882483"/>
    <lineage>
        <taxon>Eukaryota</taxon>
        <taxon>Fungi</taxon>
        <taxon>Dikarya</taxon>
        <taxon>Basidiomycota</taxon>
        <taxon>Ustilaginomycotina</taxon>
        <taxon>Ustilaginomycetes</taxon>
        <taxon>Ustilaginales</taxon>
        <taxon>Anthracoideaceae</taxon>
        <taxon>Testicularia</taxon>
    </lineage>
</organism>
<reference evidence="2 3" key="1">
    <citation type="journal article" date="2018" name="Mol. Biol. Evol.">
        <title>Broad Genomic Sampling Reveals a Smut Pathogenic Ancestry of the Fungal Clade Ustilaginomycotina.</title>
        <authorList>
            <person name="Kijpornyongpan T."/>
            <person name="Mondo S.J."/>
            <person name="Barry K."/>
            <person name="Sandor L."/>
            <person name="Lee J."/>
            <person name="Lipzen A."/>
            <person name="Pangilinan J."/>
            <person name="LaButti K."/>
            <person name="Hainaut M."/>
            <person name="Henrissat B."/>
            <person name="Grigoriev I.V."/>
            <person name="Spatafora J.W."/>
            <person name="Aime M.C."/>
        </authorList>
    </citation>
    <scope>NUCLEOTIDE SEQUENCE [LARGE SCALE GENOMIC DNA]</scope>
    <source>
        <strain evidence="2 3">MCA 3645</strain>
    </source>
</reference>
<sequence>MEAGEAGSLSPCAGTGALGASCELVMISRNNTLLSATYSDTPTPFGSYSAYTLASPAPAYSRRNGSLSRPNTGDANQISILRPSSSAMKGERRPTAASLPKGIRLGAPHGSNGNRRMGTADSQGPLVSGSFISFSSLTGGLGVDMIDRYRGRRSTLPSFDGLHADFTRRPSAASTHGPTLDEAPELGVESPANARRRRAAYVTSPPMSAGSMMNTKEESRKVYVVESVKAAAVLEDPHGPRLQRSFVRPSTAGGRYLATAGDVSPKSGTRTRLSPRPGPSHEHDADHTAVDSRWLQTSPRPRTAPDWSSPSLPPSESVASQLTLMPRRFDSALNHSTNDMDLAHSQNLSVHHEQPPLAAAEIRPSNHDDALLAFLHTVDQDSREWTCGGAVMNTAASTSEQPRKPSSASGSDIATRSDEDRPRTARGTTPTSSNGTDSAESDDPVQTAARDHLSSLAIQPKDRDGRPSTAKGKRRSTRVRTPLTADGGHFSASPSRLGSSDSARPTTSAGGDIRPFGFGILPSSRGRSRAGSMREEDGVDPMGNDALGSVIQRQFAKLAAQADMPLDPPV</sequence>
<name>A0A317XK88_9BASI</name>
<dbReference type="OrthoDB" id="3038990at2759"/>
<dbReference type="AlphaFoldDB" id="A0A317XK88"/>
<feature type="compositionally biased region" description="Polar residues" evidence="1">
    <location>
        <begin position="294"/>
        <end position="310"/>
    </location>
</feature>
<keyword evidence="3" id="KW-1185">Reference proteome</keyword>
<feature type="compositionally biased region" description="Polar residues" evidence="1">
    <location>
        <begin position="492"/>
        <end position="509"/>
    </location>
</feature>
<feature type="compositionally biased region" description="Polar residues" evidence="1">
    <location>
        <begin position="426"/>
        <end position="438"/>
    </location>
</feature>